<reference evidence="9 10" key="1">
    <citation type="submission" date="2020-01" db="EMBL/GenBank/DDBJ databases">
        <title>Genome analysis of Anaerocolumna sp. CBA3638.</title>
        <authorList>
            <person name="Kim J."/>
            <person name="Roh S.W."/>
        </authorList>
    </citation>
    <scope>NUCLEOTIDE SEQUENCE [LARGE SCALE GENOMIC DNA]</scope>
    <source>
        <strain evidence="9 10">CBA3638</strain>
    </source>
</reference>
<keyword evidence="10" id="KW-1185">Reference proteome</keyword>
<dbReference type="Gene3D" id="1.10.3720.10">
    <property type="entry name" value="MetI-like"/>
    <property type="match status" value="1"/>
</dbReference>
<dbReference type="SUPFAM" id="SSF161098">
    <property type="entry name" value="MetI-like"/>
    <property type="match status" value="1"/>
</dbReference>
<dbReference type="AlphaFoldDB" id="A0A6P1THK0"/>
<comment type="subcellular location">
    <subcellularLocation>
        <location evidence="1 7">Cell membrane</location>
        <topology evidence="1 7">Multi-pass membrane protein</topology>
    </subcellularLocation>
</comment>
<feature type="transmembrane region" description="Helical" evidence="7">
    <location>
        <begin position="147"/>
        <end position="168"/>
    </location>
</feature>
<dbReference type="EMBL" id="CP048000">
    <property type="protein sequence ID" value="QHQ59777.1"/>
    <property type="molecule type" value="Genomic_DNA"/>
</dbReference>
<evidence type="ECO:0000256" key="2">
    <source>
        <dbReference type="ARBA" id="ARBA00022448"/>
    </source>
</evidence>
<dbReference type="GO" id="GO:0055085">
    <property type="term" value="P:transmembrane transport"/>
    <property type="evidence" value="ECO:0007669"/>
    <property type="project" value="InterPro"/>
</dbReference>
<keyword evidence="6 7" id="KW-0472">Membrane</keyword>
<keyword evidence="3" id="KW-1003">Cell membrane</keyword>
<feature type="transmembrane region" description="Helical" evidence="7">
    <location>
        <begin position="20"/>
        <end position="39"/>
    </location>
</feature>
<dbReference type="Pfam" id="PF00528">
    <property type="entry name" value="BPD_transp_1"/>
    <property type="match status" value="1"/>
</dbReference>
<keyword evidence="2 7" id="KW-0813">Transport</keyword>
<keyword evidence="5 7" id="KW-1133">Transmembrane helix</keyword>
<dbReference type="InterPro" id="IPR035906">
    <property type="entry name" value="MetI-like_sf"/>
</dbReference>
<dbReference type="CDD" id="cd06261">
    <property type="entry name" value="TM_PBP2"/>
    <property type="match status" value="1"/>
</dbReference>
<name>A0A6P1THK0_9FIRM</name>
<evidence type="ECO:0000256" key="6">
    <source>
        <dbReference type="ARBA" id="ARBA00023136"/>
    </source>
</evidence>
<evidence type="ECO:0000256" key="3">
    <source>
        <dbReference type="ARBA" id="ARBA00022475"/>
    </source>
</evidence>
<feature type="transmembrane region" description="Helical" evidence="7">
    <location>
        <begin position="256"/>
        <end position="275"/>
    </location>
</feature>
<dbReference type="KEGG" id="anr:Ana3638_02305"/>
<evidence type="ECO:0000313" key="9">
    <source>
        <dbReference type="EMBL" id="QHQ59777.1"/>
    </source>
</evidence>
<evidence type="ECO:0000256" key="5">
    <source>
        <dbReference type="ARBA" id="ARBA00022989"/>
    </source>
</evidence>
<protein>
    <submittedName>
        <fullName evidence="9">ABC transporter permease subunit</fullName>
    </submittedName>
</protein>
<feature type="domain" description="ABC transmembrane type-1" evidence="8">
    <location>
        <begin position="79"/>
        <end position="275"/>
    </location>
</feature>
<evidence type="ECO:0000256" key="4">
    <source>
        <dbReference type="ARBA" id="ARBA00022692"/>
    </source>
</evidence>
<keyword evidence="4 7" id="KW-0812">Transmembrane</keyword>
<dbReference type="InterPro" id="IPR000515">
    <property type="entry name" value="MetI-like"/>
</dbReference>
<feature type="transmembrane region" description="Helical" evidence="7">
    <location>
        <begin position="83"/>
        <end position="105"/>
    </location>
</feature>
<evidence type="ECO:0000256" key="7">
    <source>
        <dbReference type="RuleBase" id="RU363032"/>
    </source>
</evidence>
<dbReference type="PANTHER" id="PTHR43744:SF9">
    <property type="entry name" value="POLYGALACTURONAN_RHAMNOGALACTURONAN TRANSPORT SYSTEM PERMEASE PROTEIN YTCP"/>
    <property type="match status" value="1"/>
</dbReference>
<feature type="transmembrane region" description="Helical" evidence="7">
    <location>
        <begin position="114"/>
        <end position="135"/>
    </location>
</feature>
<dbReference type="PANTHER" id="PTHR43744">
    <property type="entry name" value="ABC TRANSPORTER PERMEASE PROTEIN MG189-RELATED-RELATED"/>
    <property type="match status" value="1"/>
</dbReference>
<evidence type="ECO:0000259" key="8">
    <source>
        <dbReference type="PROSITE" id="PS50928"/>
    </source>
</evidence>
<comment type="similarity">
    <text evidence="7">Belongs to the binding-protein-dependent transport system permease family.</text>
</comment>
<proteinExistence type="inferred from homology"/>
<gene>
    <name evidence="9" type="ORF">Ana3638_02305</name>
</gene>
<evidence type="ECO:0000313" key="10">
    <source>
        <dbReference type="Proteomes" id="UP000464314"/>
    </source>
</evidence>
<evidence type="ECO:0000256" key="1">
    <source>
        <dbReference type="ARBA" id="ARBA00004651"/>
    </source>
</evidence>
<feature type="transmembrane region" description="Helical" evidence="7">
    <location>
        <begin position="189"/>
        <end position="208"/>
    </location>
</feature>
<dbReference type="RefSeq" id="WP_161836613.1">
    <property type="nucleotide sequence ID" value="NZ_CP048000.1"/>
</dbReference>
<dbReference type="PROSITE" id="PS50928">
    <property type="entry name" value="ABC_TM1"/>
    <property type="match status" value="1"/>
</dbReference>
<organism evidence="9 10">
    <name type="scientific">Anaerocolumna sedimenticola</name>
    <dbReference type="NCBI Taxonomy" id="2696063"/>
    <lineage>
        <taxon>Bacteria</taxon>
        <taxon>Bacillati</taxon>
        <taxon>Bacillota</taxon>
        <taxon>Clostridia</taxon>
        <taxon>Lachnospirales</taxon>
        <taxon>Lachnospiraceae</taxon>
        <taxon>Anaerocolumna</taxon>
    </lineage>
</organism>
<accession>A0A6P1THK0</accession>
<dbReference type="GO" id="GO:0005886">
    <property type="term" value="C:plasma membrane"/>
    <property type="evidence" value="ECO:0007669"/>
    <property type="project" value="UniProtKB-SubCell"/>
</dbReference>
<dbReference type="Proteomes" id="UP000464314">
    <property type="component" value="Chromosome"/>
</dbReference>
<sequence>MQKKRRTIKNELSVPQKTVAGILLFIIFMLMIIPMWNAFVVSTSTALSSTQSGVKLWWDDFSLEGYQYVYKVTKLFQPFLNSFFVTTVGVISQVVLSAFAGYVLIQKDLPFKKFITSFIMLTMMIPGDLTLISIYQMNKQLNLLNSYMGLIVNGLISGFSILLMRNYFTSVPYSLAESGRIDGASELRIFAGIYLPISKPGLATVFFMEYVAKWNSIMLPATLITDQNKYTLPLMLKAMIMQDNSTSGTALAPENAVMATIIISTIPLLLIYIFAQQYLLAGMNLGASKE</sequence>